<evidence type="ECO:0000313" key="2">
    <source>
        <dbReference type="Proteomes" id="UP000664073"/>
    </source>
</evidence>
<dbReference type="EMBL" id="JAFVMH010000005">
    <property type="protein sequence ID" value="MBO1325585.1"/>
    <property type="molecule type" value="Genomic_DNA"/>
</dbReference>
<comment type="caution">
    <text evidence="1">The sequence shown here is derived from an EMBL/GenBank/DDBJ whole genome shotgun (WGS) entry which is preliminary data.</text>
</comment>
<gene>
    <name evidence="1" type="ORF">J2D77_10520</name>
</gene>
<keyword evidence="2" id="KW-1185">Reference proteome</keyword>
<name>A0A939KND7_9PROT</name>
<accession>A0A939KND7</accession>
<dbReference type="AlphaFoldDB" id="A0A939KND7"/>
<organism evidence="1 2">
    <name type="scientific">Acetobacter garciniae</name>
    <dbReference type="NCBI Taxonomy" id="2817435"/>
    <lineage>
        <taxon>Bacteria</taxon>
        <taxon>Pseudomonadati</taxon>
        <taxon>Pseudomonadota</taxon>
        <taxon>Alphaproteobacteria</taxon>
        <taxon>Acetobacterales</taxon>
        <taxon>Acetobacteraceae</taxon>
        <taxon>Acetobacter</taxon>
    </lineage>
</organism>
<evidence type="ECO:0000313" key="1">
    <source>
        <dbReference type="EMBL" id="MBO1325585.1"/>
    </source>
</evidence>
<protein>
    <recommendedName>
        <fullName evidence="3">DUF932 domain-containing protein</fullName>
    </recommendedName>
</protein>
<sequence>RALVAKTDDDRETFLRRRGFSKPETTKIIETVLNEEGRKPESVFDFVQGITALARTKTNQDARLDLEGRARKLMEKVG</sequence>
<dbReference type="Proteomes" id="UP000664073">
    <property type="component" value="Unassembled WGS sequence"/>
</dbReference>
<evidence type="ECO:0008006" key="3">
    <source>
        <dbReference type="Google" id="ProtNLM"/>
    </source>
</evidence>
<reference evidence="1" key="1">
    <citation type="submission" date="2021-03" db="EMBL/GenBank/DDBJ databases">
        <title>The complete genome sequence of Acetobacter sp. TBRC 12339.</title>
        <authorList>
            <person name="Charoenyingcharoen P."/>
            <person name="Yukphan P."/>
        </authorList>
    </citation>
    <scope>NUCLEOTIDE SEQUENCE</scope>
    <source>
        <strain evidence="1">TBRC 12339</strain>
    </source>
</reference>
<proteinExistence type="predicted"/>
<feature type="non-terminal residue" evidence="1">
    <location>
        <position position="1"/>
    </location>
</feature>